<evidence type="ECO:0000256" key="6">
    <source>
        <dbReference type="PROSITE-ProRule" id="PRU01016"/>
    </source>
</evidence>
<keyword evidence="4" id="KW-0680">Restriction system</keyword>
<evidence type="ECO:0000256" key="2">
    <source>
        <dbReference type="ARBA" id="ARBA00022679"/>
    </source>
</evidence>
<dbReference type="Gene3D" id="3.40.50.150">
    <property type="entry name" value="Vaccinia Virus protein VP39"/>
    <property type="match status" value="1"/>
</dbReference>
<dbReference type="GO" id="GO:0032259">
    <property type="term" value="P:methylation"/>
    <property type="evidence" value="ECO:0007669"/>
    <property type="project" value="UniProtKB-KW"/>
</dbReference>
<dbReference type="GO" id="GO:0003886">
    <property type="term" value="F:DNA (cytosine-5-)-methyltransferase activity"/>
    <property type="evidence" value="ECO:0007669"/>
    <property type="project" value="UniProtKB-EC"/>
</dbReference>
<dbReference type="PROSITE" id="PS51679">
    <property type="entry name" value="SAM_MT_C5"/>
    <property type="match status" value="1"/>
</dbReference>
<organism evidence="10 11">
    <name type="scientific">Polyangium fumosum</name>
    <dbReference type="NCBI Taxonomy" id="889272"/>
    <lineage>
        <taxon>Bacteria</taxon>
        <taxon>Pseudomonadati</taxon>
        <taxon>Myxococcota</taxon>
        <taxon>Polyangia</taxon>
        <taxon>Polyangiales</taxon>
        <taxon>Polyangiaceae</taxon>
        <taxon>Polyangium</taxon>
    </lineage>
</organism>
<feature type="region of interest" description="Disordered" evidence="9">
    <location>
        <begin position="196"/>
        <end position="280"/>
    </location>
</feature>
<dbReference type="PRINTS" id="PR00105">
    <property type="entry name" value="C5METTRFRASE"/>
</dbReference>
<reference evidence="10 11" key="1">
    <citation type="submission" date="2019-04" db="EMBL/GenBank/DDBJ databases">
        <authorList>
            <person name="Li Y."/>
            <person name="Wang J."/>
        </authorList>
    </citation>
    <scope>NUCLEOTIDE SEQUENCE [LARGE SCALE GENOMIC DNA]</scope>
    <source>
        <strain evidence="10 11">DSM 14668</strain>
    </source>
</reference>
<evidence type="ECO:0000256" key="7">
    <source>
        <dbReference type="RuleBase" id="RU000416"/>
    </source>
</evidence>
<keyword evidence="11" id="KW-1185">Reference proteome</keyword>
<dbReference type="Pfam" id="PF00145">
    <property type="entry name" value="DNA_methylase"/>
    <property type="match status" value="1"/>
</dbReference>
<evidence type="ECO:0000256" key="5">
    <source>
        <dbReference type="ARBA" id="ARBA00047422"/>
    </source>
</evidence>
<dbReference type="EMBL" id="SSMQ01000047">
    <property type="protein sequence ID" value="TKD00423.1"/>
    <property type="molecule type" value="Genomic_DNA"/>
</dbReference>
<name>A0A4U1J1I5_9BACT</name>
<keyword evidence="1 6" id="KW-0489">Methyltransferase</keyword>
<dbReference type="AlphaFoldDB" id="A0A4U1J1I5"/>
<dbReference type="OrthoDB" id="9813719at2"/>
<keyword evidence="3 6" id="KW-0949">S-adenosyl-L-methionine</keyword>
<dbReference type="GO" id="GO:0044027">
    <property type="term" value="P:negative regulation of gene expression via chromosomal CpG island methylation"/>
    <property type="evidence" value="ECO:0007669"/>
    <property type="project" value="TreeGrafter"/>
</dbReference>
<dbReference type="PANTHER" id="PTHR10629:SF50">
    <property type="entry name" value="DNA (CYTOSINE-5)-METHYLTRANSFERASE CMT3"/>
    <property type="match status" value="1"/>
</dbReference>
<evidence type="ECO:0000256" key="3">
    <source>
        <dbReference type="ARBA" id="ARBA00022691"/>
    </source>
</evidence>
<dbReference type="GO" id="GO:0003677">
    <property type="term" value="F:DNA binding"/>
    <property type="evidence" value="ECO:0007669"/>
    <property type="project" value="TreeGrafter"/>
</dbReference>
<evidence type="ECO:0000256" key="4">
    <source>
        <dbReference type="ARBA" id="ARBA00022747"/>
    </source>
</evidence>
<comment type="caution">
    <text evidence="10">The sequence shown here is derived from an EMBL/GenBank/DDBJ whole genome shotgun (WGS) entry which is preliminary data.</text>
</comment>
<comment type="catalytic activity">
    <reaction evidence="5 8">
        <text>a 2'-deoxycytidine in DNA + S-adenosyl-L-methionine = a 5-methyl-2'-deoxycytidine in DNA + S-adenosyl-L-homocysteine + H(+)</text>
        <dbReference type="Rhea" id="RHEA:13681"/>
        <dbReference type="Rhea" id="RHEA-COMP:11369"/>
        <dbReference type="Rhea" id="RHEA-COMP:11370"/>
        <dbReference type="ChEBI" id="CHEBI:15378"/>
        <dbReference type="ChEBI" id="CHEBI:57856"/>
        <dbReference type="ChEBI" id="CHEBI:59789"/>
        <dbReference type="ChEBI" id="CHEBI:85452"/>
        <dbReference type="ChEBI" id="CHEBI:85454"/>
        <dbReference type="EC" id="2.1.1.37"/>
    </reaction>
</comment>
<sequence length="351" mass="37707">MGSLFSGIGLLELGLEWAGLGPVAWQVEQDAWCRGVLARHWPRAKRYEDVRAVGAELEEVDLICGGFPCQDISYAGNGAGIEGERSGLWREQCRIICLLRPRYVLVENVAALLVRGVDRVLGDLAEAGYDAEWSCVRASDVGAPHRRERLFILAYTDDAGRARSVAREASAGLAAAGAGGEAVADAGRLVRERARGGGDLQGATGEAASEGNQRQRLRNAPRDRREAVADTDMRRREGVGRRRVQHGDATRGDDAGGCSGETAECGRSAESGVGRDVDGLPARVDRWPAGPGEAPQTWEPPRTVLSPEGRAARRLRVARLKALGNAVVPHVAELWGRRVMELEAIRRGGGQ</sequence>
<dbReference type="InterPro" id="IPR029063">
    <property type="entry name" value="SAM-dependent_MTases_sf"/>
</dbReference>
<proteinExistence type="inferred from homology"/>
<dbReference type="PANTHER" id="PTHR10629">
    <property type="entry name" value="CYTOSINE-SPECIFIC METHYLTRANSFERASE"/>
    <property type="match status" value="1"/>
</dbReference>
<feature type="active site" evidence="6">
    <location>
        <position position="69"/>
    </location>
</feature>
<dbReference type="InterPro" id="IPR050390">
    <property type="entry name" value="C5-Methyltransferase"/>
</dbReference>
<dbReference type="PROSITE" id="PS00094">
    <property type="entry name" value="C5_MTASE_1"/>
    <property type="match status" value="1"/>
</dbReference>
<evidence type="ECO:0000256" key="1">
    <source>
        <dbReference type="ARBA" id="ARBA00022603"/>
    </source>
</evidence>
<keyword evidence="2 6" id="KW-0808">Transferase</keyword>
<dbReference type="SUPFAM" id="SSF53335">
    <property type="entry name" value="S-adenosyl-L-methionine-dependent methyltransferases"/>
    <property type="match status" value="1"/>
</dbReference>
<dbReference type="EC" id="2.1.1.37" evidence="8"/>
<dbReference type="NCBIfam" id="TIGR00675">
    <property type="entry name" value="dcm"/>
    <property type="match status" value="1"/>
</dbReference>
<comment type="similarity">
    <text evidence="6 7">Belongs to the class I-like SAM-binding methyltransferase superfamily. C5-methyltransferase family.</text>
</comment>
<gene>
    <name evidence="10" type="ORF">E8A74_34585</name>
</gene>
<evidence type="ECO:0000256" key="8">
    <source>
        <dbReference type="RuleBase" id="RU000417"/>
    </source>
</evidence>
<feature type="compositionally biased region" description="Basic and acidic residues" evidence="9">
    <location>
        <begin position="220"/>
        <end position="254"/>
    </location>
</feature>
<evidence type="ECO:0000313" key="11">
    <source>
        <dbReference type="Proteomes" id="UP000309215"/>
    </source>
</evidence>
<protein>
    <recommendedName>
        <fullName evidence="8">Cytosine-specific methyltransferase</fullName>
        <ecNumber evidence="8">2.1.1.37</ecNumber>
    </recommendedName>
</protein>
<accession>A0A4U1J1I5</accession>
<evidence type="ECO:0000256" key="9">
    <source>
        <dbReference type="SAM" id="MobiDB-lite"/>
    </source>
</evidence>
<dbReference type="InterPro" id="IPR001525">
    <property type="entry name" value="C5_MeTfrase"/>
</dbReference>
<dbReference type="InterPro" id="IPR018117">
    <property type="entry name" value="C5_DNA_meth_AS"/>
</dbReference>
<dbReference type="Proteomes" id="UP000309215">
    <property type="component" value="Unassembled WGS sequence"/>
</dbReference>
<evidence type="ECO:0000313" key="10">
    <source>
        <dbReference type="EMBL" id="TKD00423.1"/>
    </source>
</evidence>
<dbReference type="GO" id="GO:0009307">
    <property type="term" value="P:DNA restriction-modification system"/>
    <property type="evidence" value="ECO:0007669"/>
    <property type="project" value="UniProtKB-KW"/>
</dbReference>